<evidence type="ECO:0000256" key="1">
    <source>
        <dbReference type="ARBA" id="ARBA00004514"/>
    </source>
</evidence>
<evidence type="ECO:0000313" key="8">
    <source>
        <dbReference type="EnsemblMetazoa" id="RPRC005028-PA"/>
    </source>
</evidence>
<sequence length="211" mass="24197">MYEVHIVAVGYSKAMENSEGYTANCSCTLIKGKYNIIVDTMTPWDREYILEKLNQFEITPDEIDFVISTHGHSDHLGNNNLFLHAKHVVGHCFSFKEEYYNDPFTKDPDNCFYIDGRNLYLMATPGHTASCISVLVQTKDGVIAITGDLFERKEDIDNEYMWLCAGSEDMNLQKENRLKIINLADWIVPGHGEIFKVTEQIKTDMNKKNVQ</sequence>
<dbReference type="SUPFAM" id="SSF56281">
    <property type="entry name" value="Metallo-hydrolase/oxidoreductase"/>
    <property type="match status" value="1"/>
</dbReference>
<dbReference type="InterPro" id="IPR036866">
    <property type="entry name" value="RibonucZ/Hydroxyglut_hydro"/>
</dbReference>
<dbReference type="SMART" id="SM00849">
    <property type="entry name" value="Lactamase_B"/>
    <property type="match status" value="1"/>
</dbReference>
<evidence type="ECO:0000256" key="6">
    <source>
        <dbReference type="ARBA" id="ARBA00045869"/>
    </source>
</evidence>
<dbReference type="HOGENOM" id="CLU_030571_2_6_1"/>
<dbReference type="InParanoid" id="T1HLV4"/>
<accession>T1HLV4</accession>
<evidence type="ECO:0000313" key="9">
    <source>
        <dbReference type="Proteomes" id="UP000015103"/>
    </source>
</evidence>
<dbReference type="RefSeq" id="XP_073992565.1">
    <property type="nucleotide sequence ID" value="XM_074136464.1"/>
</dbReference>
<name>T1HLV4_RHOPR</name>
<dbReference type="RefSeq" id="XP_073992566.1">
    <property type="nucleotide sequence ID" value="XM_074136465.1"/>
</dbReference>
<dbReference type="Pfam" id="PF00753">
    <property type="entry name" value="Lactamase_B"/>
    <property type="match status" value="1"/>
</dbReference>
<evidence type="ECO:0000256" key="5">
    <source>
        <dbReference type="ARBA" id="ARBA00044690"/>
    </source>
</evidence>
<dbReference type="Proteomes" id="UP000015103">
    <property type="component" value="Unassembled WGS sequence"/>
</dbReference>
<dbReference type="CDD" id="cd07711">
    <property type="entry name" value="MBLAC1-like_MBL-fold"/>
    <property type="match status" value="1"/>
</dbReference>
<dbReference type="OMA" id="RCRDGTN"/>
<proteinExistence type="predicted"/>
<dbReference type="PANTHER" id="PTHR23200:SF48">
    <property type="entry name" value="METALLO-BETA-LACTAMASE DOMAIN-CONTAINING PROTEIN 1"/>
    <property type="match status" value="1"/>
</dbReference>
<reference evidence="8" key="1">
    <citation type="submission" date="2015-05" db="UniProtKB">
        <authorList>
            <consortium name="EnsemblMetazoa"/>
        </authorList>
    </citation>
    <scope>IDENTIFICATION</scope>
</reference>
<comment type="catalytic activity">
    <reaction evidence="5">
        <text>a ribonucleotidyl-ribonucleotide-RNA + H2O = a 3'-end ribonucleotide-RNA + a 5'-end 5'-phospho-ribonucleoside-RNA + H(+)</text>
        <dbReference type="Rhea" id="RHEA:68096"/>
        <dbReference type="Rhea" id="RHEA-COMP:15179"/>
        <dbReference type="Rhea" id="RHEA-COMP:17355"/>
        <dbReference type="Rhea" id="RHEA-COMP:17428"/>
        <dbReference type="ChEBI" id="CHEBI:15377"/>
        <dbReference type="ChEBI" id="CHEBI:15378"/>
        <dbReference type="ChEBI" id="CHEBI:74896"/>
        <dbReference type="ChEBI" id="CHEBI:138282"/>
        <dbReference type="ChEBI" id="CHEBI:173118"/>
    </reaction>
    <physiologicalReaction direction="left-to-right" evidence="5">
        <dbReference type="Rhea" id="RHEA:68097"/>
    </physiologicalReaction>
</comment>
<dbReference type="InterPro" id="IPR001279">
    <property type="entry name" value="Metallo-B-lactamas"/>
</dbReference>
<keyword evidence="9" id="KW-1185">Reference proteome</keyword>
<protein>
    <recommendedName>
        <fullName evidence="3">Metallo-beta-lactamase domain-containing protein 1</fullName>
    </recommendedName>
    <alternativeName>
        <fullName evidence="4">Endoribonuclease MBLAC1</fullName>
    </alternativeName>
</protein>
<comment type="subcellular location">
    <subcellularLocation>
        <location evidence="1">Cytoplasm</location>
        <location evidence="1">Cytosol</location>
    </subcellularLocation>
</comment>
<evidence type="ECO:0000256" key="2">
    <source>
        <dbReference type="ARBA" id="ARBA00011738"/>
    </source>
</evidence>
<dbReference type="eggNOG" id="KOG4736">
    <property type="taxonomic scope" value="Eukaryota"/>
</dbReference>
<dbReference type="PANTHER" id="PTHR23200">
    <property type="entry name" value="METALLO-BETA-LACTAMASE DOMAIN-CONTAINING PROTEIN 1"/>
    <property type="match status" value="1"/>
</dbReference>
<dbReference type="InterPro" id="IPR039344">
    <property type="entry name" value="MBLAC1"/>
</dbReference>
<dbReference type="VEuPathDB" id="VectorBase:RPRC005028"/>
<dbReference type="FunCoup" id="T1HLV4">
    <property type="interactions" value="19"/>
</dbReference>
<dbReference type="Gene3D" id="3.60.15.10">
    <property type="entry name" value="Ribonuclease Z/Hydroxyacylglutathione hydrolase-like"/>
    <property type="match status" value="1"/>
</dbReference>
<dbReference type="AlphaFoldDB" id="T1HLV4"/>
<dbReference type="GO" id="GO:0005829">
    <property type="term" value="C:cytosol"/>
    <property type="evidence" value="ECO:0007669"/>
    <property type="project" value="UniProtKB-SubCell"/>
</dbReference>
<organism evidence="8 9">
    <name type="scientific">Rhodnius prolixus</name>
    <name type="common">Triatomid bug</name>
    <dbReference type="NCBI Taxonomy" id="13249"/>
    <lineage>
        <taxon>Eukaryota</taxon>
        <taxon>Metazoa</taxon>
        <taxon>Ecdysozoa</taxon>
        <taxon>Arthropoda</taxon>
        <taxon>Hexapoda</taxon>
        <taxon>Insecta</taxon>
        <taxon>Pterygota</taxon>
        <taxon>Neoptera</taxon>
        <taxon>Paraneoptera</taxon>
        <taxon>Hemiptera</taxon>
        <taxon>Heteroptera</taxon>
        <taxon>Panheteroptera</taxon>
        <taxon>Cimicomorpha</taxon>
        <taxon>Reduviidae</taxon>
        <taxon>Triatominae</taxon>
        <taxon>Rhodnius</taxon>
    </lineage>
</organism>
<feature type="domain" description="Metallo-beta-lactamase" evidence="7">
    <location>
        <begin position="24"/>
        <end position="191"/>
    </location>
</feature>
<evidence type="ECO:0000259" key="7">
    <source>
        <dbReference type="SMART" id="SM00849"/>
    </source>
</evidence>
<dbReference type="GO" id="GO:0031123">
    <property type="term" value="P:RNA 3'-end processing"/>
    <property type="evidence" value="ECO:0007669"/>
    <property type="project" value="UniProtKB-ARBA"/>
</dbReference>
<evidence type="ECO:0000256" key="4">
    <source>
        <dbReference type="ARBA" id="ARBA00032988"/>
    </source>
</evidence>
<evidence type="ECO:0000256" key="3">
    <source>
        <dbReference type="ARBA" id="ARBA00014856"/>
    </source>
</evidence>
<dbReference type="GeneID" id="141458466"/>
<comment type="function">
    <text evidence="6">Endoribonuclease that catalyzes the hydrolysis of histone-coding pre-mRNA 3'-end. Involved in histone pre-mRNA processing during the S-phase of the cell cycle, which is required for entering/progressing through S-phase. Cleaves histone pre-mRNA at a major and a minor cleavage site after the 5'-ACCCA-3' and the 5'-ACCCACA-3' sequence, respectively, and located downstream of the stem-loop. May require the presence of the HDE element located at the histone pre-RNA 3'-end to avoid non-specific cleavage.</text>
</comment>
<comment type="subunit">
    <text evidence="2">Homodimer.</text>
</comment>
<dbReference type="EMBL" id="ACPB03014790">
    <property type="status" value="NOT_ANNOTATED_CDS"/>
    <property type="molecule type" value="Genomic_DNA"/>
</dbReference>
<dbReference type="EnsemblMetazoa" id="RPRC005028-RA">
    <property type="protein sequence ID" value="RPRC005028-PA"/>
    <property type="gene ID" value="RPRC005028"/>
</dbReference>